<dbReference type="RefSeq" id="WP_237966405.1">
    <property type="nucleotide sequence ID" value="NZ_JAKNHQ010000003.1"/>
</dbReference>
<evidence type="ECO:0000313" key="2">
    <source>
        <dbReference type="EMBL" id="MCG4609909.1"/>
    </source>
</evidence>
<proteinExistence type="predicted"/>
<keyword evidence="1" id="KW-0732">Signal</keyword>
<protein>
    <submittedName>
        <fullName evidence="2">Uncharacterized protein</fullName>
    </submittedName>
</protein>
<evidence type="ECO:0000313" key="3">
    <source>
        <dbReference type="Proteomes" id="UP001298681"/>
    </source>
</evidence>
<accession>A0ABS9MGI5</accession>
<reference evidence="2 3" key="1">
    <citation type="submission" date="2022-01" db="EMBL/GenBank/DDBJ databases">
        <title>Collection of gut derived symbiotic bacterial strains cultured from healthy donors.</title>
        <authorList>
            <person name="Lin H."/>
            <person name="Kohout C."/>
            <person name="Waligurski E."/>
            <person name="Pamer E.G."/>
        </authorList>
    </citation>
    <scope>NUCLEOTIDE SEQUENCE [LARGE SCALE GENOMIC DNA]</scope>
    <source>
        <strain evidence="2 3">DFI.7.58</strain>
    </source>
</reference>
<gene>
    <name evidence="2" type="ORF">L0P57_03005</name>
</gene>
<dbReference type="Proteomes" id="UP001298681">
    <property type="component" value="Unassembled WGS sequence"/>
</dbReference>
<dbReference type="EMBL" id="JAKNHQ010000003">
    <property type="protein sequence ID" value="MCG4609909.1"/>
    <property type="molecule type" value="Genomic_DNA"/>
</dbReference>
<sequence length="328" mass="36816">MKKRLVSLLLAVCMLFCVSSVAFAYDYSIDGSYQVEYRINDNGYKTLGYLWVPCGQTVTVEYKWTTSPAYPYEYAWVLHVNGVKIPSRGLNQYGWQYASPSLEEATGIEGLTGFDIVPAQYAVIRNGKPNPLSVDYTAQATGNGSATKYFSLRQLSSTFSVYFEDEDGNRIESLSCSYRPISYGEFTLDADDVQAYLAENGYELVPPEQSYTVNYGVDASGNDVFEPSEVVFTVRPIQEQPDPEPAEFNVKFADQDRNPIEGLSYTHTVYSEGEFTLDKDDVRVYLAENGYILEPQEQSYTVNYSSQDGFNPSEVTFMVKPVTIGGFF</sequence>
<organism evidence="2 3">
    <name type="scientific">Anaeromassilibacillus senegalensis</name>
    <dbReference type="NCBI Taxonomy" id="1673717"/>
    <lineage>
        <taxon>Bacteria</taxon>
        <taxon>Bacillati</taxon>
        <taxon>Bacillota</taxon>
        <taxon>Clostridia</taxon>
        <taxon>Eubacteriales</taxon>
        <taxon>Acutalibacteraceae</taxon>
        <taxon>Anaeromassilibacillus</taxon>
    </lineage>
</organism>
<feature type="signal peptide" evidence="1">
    <location>
        <begin position="1"/>
        <end position="24"/>
    </location>
</feature>
<comment type="caution">
    <text evidence="2">The sequence shown here is derived from an EMBL/GenBank/DDBJ whole genome shotgun (WGS) entry which is preliminary data.</text>
</comment>
<name>A0ABS9MGI5_9FIRM</name>
<keyword evidence="3" id="KW-1185">Reference proteome</keyword>
<feature type="chain" id="PRO_5047055512" evidence="1">
    <location>
        <begin position="25"/>
        <end position="328"/>
    </location>
</feature>
<evidence type="ECO:0000256" key="1">
    <source>
        <dbReference type="SAM" id="SignalP"/>
    </source>
</evidence>